<dbReference type="EMBL" id="RXGB01000426">
    <property type="protein sequence ID" value="TMX03452.1"/>
    <property type="molecule type" value="Genomic_DNA"/>
</dbReference>
<proteinExistence type="predicted"/>
<reference evidence="1" key="1">
    <citation type="submission" date="2019-05" db="EMBL/GenBank/DDBJ databases">
        <title>The de novo reference genome and transcriptome assemblies of the wild tomato species Solanum chilense.</title>
        <authorList>
            <person name="Stam R."/>
            <person name="Nosenko T."/>
            <person name="Hoerger A.C."/>
            <person name="Stephan W."/>
            <person name="Seidel M.A."/>
            <person name="Kuhn J.M.M."/>
            <person name="Haberer G."/>
            <person name="Tellier A."/>
        </authorList>
    </citation>
    <scope>NUCLEOTIDE SEQUENCE</scope>
    <source>
        <tissue evidence="1">Mature leaves</tissue>
    </source>
</reference>
<accession>A0A6N2CFA8</accession>
<protein>
    <submittedName>
        <fullName evidence="1">Uncharacterized protein</fullName>
    </submittedName>
</protein>
<dbReference type="AlphaFoldDB" id="A0A6N2CFA8"/>
<organism evidence="1">
    <name type="scientific">Solanum chilense</name>
    <name type="common">Tomato</name>
    <name type="synonym">Lycopersicon chilense</name>
    <dbReference type="NCBI Taxonomy" id="4083"/>
    <lineage>
        <taxon>Eukaryota</taxon>
        <taxon>Viridiplantae</taxon>
        <taxon>Streptophyta</taxon>
        <taxon>Embryophyta</taxon>
        <taxon>Tracheophyta</taxon>
        <taxon>Spermatophyta</taxon>
        <taxon>Magnoliopsida</taxon>
        <taxon>eudicotyledons</taxon>
        <taxon>Gunneridae</taxon>
        <taxon>Pentapetalae</taxon>
        <taxon>asterids</taxon>
        <taxon>lamiids</taxon>
        <taxon>Solanales</taxon>
        <taxon>Solanaceae</taxon>
        <taxon>Solanoideae</taxon>
        <taxon>Solaneae</taxon>
        <taxon>Solanum</taxon>
        <taxon>Solanum subgen. Lycopersicon</taxon>
    </lineage>
</organism>
<comment type="caution">
    <text evidence="1">The sequence shown here is derived from an EMBL/GenBank/DDBJ whole genome shotgun (WGS) entry which is preliminary data.</text>
</comment>
<sequence length="220" mass="24759">VVHPWITTTEEELQIPYLITLGLVETIFDHVVDRVKMVLVGATTIKRERVPYEVINELVVFYGTADDDGAGVGVDDGAGVGGGAATGAGQHEAYIDEILNLMHHRHWEYLGYNDPRDKILYLNFYADFLHRYNQISDEVTMSSGKSMSQLLDDSVWDDDMIDNVRGIRPTPGGMDWIDAKWILTVMNTSGNHLVTLEILLHEELINIYDCNLVVTNMTSF</sequence>
<name>A0A6N2CFA8_SOLCI</name>
<feature type="non-terminal residue" evidence="1">
    <location>
        <position position="1"/>
    </location>
</feature>
<evidence type="ECO:0000313" key="1">
    <source>
        <dbReference type="EMBL" id="TMX03452.1"/>
    </source>
</evidence>
<gene>
    <name evidence="1" type="ORF">EJD97_016174</name>
</gene>